<protein>
    <submittedName>
        <fullName evidence="9">ABC transporter permease</fullName>
    </submittedName>
</protein>
<comment type="subcellular location">
    <subcellularLocation>
        <location evidence="1">Cell membrane</location>
        <topology evidence="1">Multi-pass membrane protein</topology>
    </subcellularLocation>
</comment>
<feature type="transmembrane region" description="Helical" evidence="6">
    <location>
        <begin position="678"/>
        <end position="700"/>
    </location>
</feature>
<dbReference type="RefSeq" id="WP_237875692.1">
    <property type="nucleotide sequence ID" value="NZ_JAKLTR010000018.1"/>
</dbReference>
<evidence type="ECO:0000313" key="9">
    <source>
        <dbReference type="EMBL" id="MCG2617155.1"/>
    </source>
</evidence>
<dbReference type="InterPro" id="IPR003838">
    <property type="entry name" value="ABC3_permease_C"/>
</dbReference>
<evidence type="ECO:0000256" key="3">
    <source>
        <dbReference type="ARBA" id="ARBA00022692"/>
    </source>
</evidence>
<dbReference type="Pfam" id="PF02687">
    <property type="entry name" value="FtsX"/>
    <property type="match status" value="2"/>
</dbReference>
<feature type="transmembrane region" description="Helical" evidence="6">
    <location>
        <begin position="285"/>
        <end position="307"/>
    </location>
</feature>
<keyword evidence="3 6" id="KW-0812">Transmembrane</keyword>
<feature type="transmembrane region" description="Helical" evidence="6">
    <location>
        <begin position="341"/>
        <end position="362"/>
    </location>
</feature>
<feature type="transmembrane region" description="Helical" evidence="6">
    <location>
        <begin position="21"/>
        <end position="43"/>
    </location>
</feature>
<evidence type="ECO:0000256" key="2">
    <source>
        <dbReference type="ARBA" id="ARBA00022475"/>
    </source>
</evidence>
<sequence length="798" mass="87955">MFRSYLKTAFRSLWKNKGFSLINIAGLGAGIAVCLIIFTILQFELGFDGFHKNKDRIFRVISEREQSGDIRRSPGAPYPMPGILKQEMPGVISSGVFQETNVQIIIDDEQGRPVKRFREEGSVFCVEPSFFEIFDFAVEAGDYHSLADPNTALLSKEVADRFFGDWRTATGKTFRKNGQVIKVAGIMKDLPVNTDLRSGIFVSYSSQKWLSTSDDWHSTASNHNCYLLLPEGTKSADISLKLTALLAKHSDDKKKGDAQALQPVTDVHYNGEISNYTGRAVTGQLVNTLSLIAGFILLIACVNFVNLSTAQAFNRSKEVGVRKVLGGSKFQIRSQFYGETFLLAACATILAGLITIPALPAIGGLLDLPLDNSLLLKPSVLLALAGMLALVVALAGFYPAIVLSRYNPITALKGKLTRKASGGVAVRRGLVVFQFVVAQVLIIGMVVIVQQMSFFQKHDMGFDKEAIVNLSIPSDSASMSKMDFLRSKVKSINGVKEVSFSFASPADNGNWSSNFRFDHAAEETEWFANLKWADHDFLNAYDIKLIAGRNLYPSDTVAEFLVNETFVKQLGITDVRQVLNKEISIWDAMKGNVVGVVKDFNALSLRSGFVPVVISTNKTNYRKAGIKLQTADMGTALTSLRQLWTATFPDFVFQEQFLDEKVANFYAQEQRLSGLYKIFAALAMFLSCLGLYGLVSFMAIQRVKEVGIRKVLGASSLKIVLLFSKEFLILIGIAFVIAAPLAVYFMNKWLKEFAYQIDISWEIIMLAGISAAVIALLTISVKAIRAALANPVRSLRSE</sequence>
<organism evidence="9 10">
    <name type="scientific">Terrimonas ginsenosidimutans</name>
    <dbReference type="NCBI Taxonomy" id="2908004"/>
    <lineage>
        <taxon>Bacteria</taxon>
        <taxon>Pseudomonadati</taxon>
        <taxon>Bacteroidota</taxon>
        <taxon>Chitinophagia</taxon>
        <taxon>Chitinophagales</taxon>
        <taxon>Chitinophagaceae</taxon>
        <taxon>Terrimonas</taxon>
    </lineage>
</organism>
<reference evidence="9" key="1">
    <citation type="submission" date="2022-01" db="EMBL/GenBank/DDBJ databases">
        <authorList>
            <person name="Jo J.-H."/>
            <person name="Im W.-T."/>
        </authorList>
    </citation>
    <scope>NUCLEOTIDE SEQUENCE</scope>
    <source>
        <strain evidence="9">NA20</strain>
    </source>
</reference>
<proteinExistence type="predicted"/>
<gene>
    <name evidence="9" type="ORF">LZZ85_22860</name>
</gene>
<keyword evidence="4 6" id="KW-1133">Transmembrane helix</keyword>
<dbReference type="InterPro" id="IPR050250">
    <property type="entry name" value="Macrolide_Exporter_MacB"/>
</dbReference>
<dbReference type="PANTHER" id="PTHR30572:SF18">
    <property type="entry name" value="ABC-TYPE MACROLIDE FAMILY EXPORT SYSTEM PERMEASE COMPONENT 2"/>
    <property type="match status" value="1"/>
</dbReference>
<dbReference type="EMBL" id="JAKLTR010000018">
    <property type="protein sequence ID" value="MCG2617155.1"/>
    <property type="molecule type" value="Genomic_DNA"/>
</dbReference>
<name>A0ABS9KXW1_9BACT</name>
<dbReference type="Proteomes" id="UP001165367">
    <property type="component" value="Unassembled WGS sequence"/>
</dbReference>
<evidence type="ECO:0000256" key="1">
    <source>
        <dbReference type="ARBA" id="ARBA00004651"/>
    </source>
</evidence>
<evidence type="ECO:0000259" key="7">
    <source>
        <dbReference type="Pfam" id="PF02687"/>
    </source>
</evidence>
<feature type="domain" description="MacB-like periplasmic core" evidence="8">
    <location>
        <begin position="20"/>
        <end position="241"/>
    </location>
</feature>
<accession>A0ABS9KXW1</accession>
<feature type="transmembrane region" description="Helical" evidence="6">
    <location>
        <begin position="425"/>
        <end position="449"/>
    </location>
</feature>
<feature type="transmembrane region" description="Helical" evidence="6">
    <location>
        <begin position="759"/>
        <end position="779"/>
    </location>
</feature>
<feature type="domain" description="ABC3 transporter permease C-terminal" evidence="7">
    <location>
        <begin position="678"/>
        <end position="787"/>
    </location>
</feature>
<keyword evidence="10" id="KW-1185">Reference proteome</keyword>
<dbReference type="Pfam" id="PF12704">
    <property type="entry name" value="MacB_PCD"/>
    <property type="match status" value="1"/>
</dbReference>
<keyword evidence="5 6" id="KW-0472">Membrane</keyword>
<evidence type="ECO:0000259" key="8">
    <source>
        <dbReference type="Pfam" id="PF12704"/>
    </source>
</evidence>
<evidence type="ECO:0000256" key="6">
    <source>
        <dbReference type="SAM" id="Phobius"/>
    </source>
</evidence>
<keyword evidence="2" id="KW-1003">Cell membrane</keyword>
<dbReference type="InterPro" id="IPR025857">
    <property type="entry name" value="MacB_PCD"/>
</dbReference>
<evidence type="ECO:0000256" key="4">
    <source>
        <dbReference type="ARBA" id="ARBA00022989"/>
    </source>
</evidence>
<comment type="caution">
    <text evidence="9">The sequence shown here is derived from an EMBL/GenBank/DDBJ whole genome shotgun (WGS) entry which is preliminary data.</text>
</comment>
<feature type="transmembrane region" description="Helical" evidence="6">
    <location>
        <begin position="727"/>
        <end position="747"/>
    </location>
</feature>
<feature type="transmembrane region" description="Helical" evidence="6">
    <location>
        <begin position="382"/>
        <end position="404"/>
    </location>
</feature>
<evidence type="ECO:0000313" key="10">
    <source>
        <dbReference type="Proteomes" id="UP001165367"/>
    </source>
</evidence>
<evidence type="ECO:0000256" key="5">
    <source>
        <dbReference type="ARBA" id="ARBA00023136"/>
    </source>
</evidence>
<dbReference type="PANTHER" id="PTHR30572">
    <property type="entry name" value="MEMBRANE COMPONENT OF TRANSPORTER-RELATED"/>
    <property type="match status" value="1"/>
</dbReference>
<feature type="domain" description="ABC3 transporter permease C-terminal" evidence="7">
    <location>
        <begin position="291"/>
        <end position="408"/>
    </location>
</feature>